<dbReference type="InterPro" id="IPR000195">
    <property type="entry name" value="Rab-GAP-TBC_dom"/>
</dbReference>
<dbReference type="Gene3D" id="1.10.472.80">
    <property type="entry name" value="Ypt/Rab-GAP domain of gyp1p, domain 3"/>
    <property type="match status" value="1"/>
</dbReference>
<reference evidence="3 4" key="1">
    <citation type="submission" date="2024-02" db="EMBL/GenBank/DDBJ databases">
        <authorList>
            <person name="Daric V."/>
            <person name="Darras S."/>
        </authorList>
    </citation>
    <scope>NUCLEOTIDE SEQUENCE [LARGE SCALE GENOMIC DNA]</scope>
</reference>
<dbReference type="SUPFAM" id="SSF47923">
    <property type="entry name" value="Ypt/Rab-GAP domain of gyp1p"/>
    <property type="match status" value="2"/>
</dbReference>
<evidence type="ECO:0000256" key="1">
    <source>
        <dbReference type="ARBA" id="ARBA00022468"/>
    </source>
</evidence>
<name>A0ABP0FDZ9_CLALP</name>
<dbReference type="PANTHER" id="PTHR22957:SF466">
    <property type="entry name" value="SI:DKEY-238D18.4"/>
    <property type="match status" value="1"/>
</dbReference>
<evidence type="ECO:0000259" key="2">
    <source>
        <dbReference type="PROSITE" id="PS50086"/>
    </source>
</evidence>
<sequence>MSECSNVNTNFLFFFTYRCSVNICCCRLLYEVMSKPVTYSKSLSTGSFECVEIPENPLQDVFEYKPRKQSSYEIITNDINNKFEEETCKHEKPCFIPLSAKKLKSLFNADGVVNESALREAVFNGGCEPNTRKVVWSLLFELYPMTSTFKEQELIKISNNFRYYALKKKCFEQLCASYFQEPEDESNHFSWVEGNHQDIKDYANMSQEEFKKQKLEAEDFAKEQTVDLATVEDWYKVITKDIPRTDIDHPYFHQSREKCLAKMQSILVVFGFFHPKIGYVQGMNDILTRFMIVLDSEVDAYWCFSRYMESVEKDFDEDGMIEKIELVCKLLQDLEPNLYSHFQNCSVPDLVFCHRWLLVSFKREFDYEESIRYFEIVHSRHLKFDSAAVQITQADQYRQEIEKRQGTPIKKVINNTNAKFTLDVFVCVSVIMLKRQEFLACKDAAEVFNIACNIRGTLNLQHVHEKANALFFRYCRKCIKDQYTNENDGVLQSLAKSLREKLLNANVFQR</sequence>
<dbReference type="InterPro" id="IPR018247">
    <property type="entry name" value="EF_Hand_1_Ca_BS"/>
</dbReference>
<dbReference type="EMBL" id="CAWYQH010000046">
    <property type="protein sequence ID" value="CAK8677918.1"/>
    <property type="molecule type" value="Genomic_DNA"/>
</dbReference>
<dbReference type="PROSITE" id="PS00018">
    <property type="entry name" value="EF_HAND_1"/>
    <property type="match status" value="1"/>
</dbReference>
<protein>
    <recommendedName>
        <fullName evidence="2">Rab-GAP TBC domain-containing protein</fullName>
    </recommendedName>
</protein>
<accession>A0ABP0FDZ9</accession>
<gene>
    <name evidence="3" type="ORF">CVLEPA_LOCUS7902</name>
</gene>
<dbReference type="Proteomes" id="UP001642483">
    <property type="component" value="Unassembled WGS sequence"/>
</dbReference>
<dbReference type="InterPro" id="IPR035969">
    <property type="entry name" value="Rab-GAP_TBC_sf"/>
</dbReference>
<comment type="caution">
    <text evidence="3">The sequence shown here is derived from an EMBL/GenBank/DDBJ whole genome shotgun (WGS) entry which is preliminary data.</text>
</comment>
<keyword evidence="1" id="KW-0343">GTPase activation</keyword>
<evidence type="ECO:0000313" key="4">
    <source>
        <dbReference type="Proteomes" id="UP001642483"/>
    </source>
</evidence>
<dbReference type="PROSITE" id="PS50086">
    <property type="entry name" value="TBC_RABGAP"/>
    <property type="match status" value="1"/>
</dbReference>
<dbReference type="PANTHER" id="PTHR22957">
    <property type="entry name" value="TBC1 DOMAIN FAMILY MEMBER GTPASE-ACTIVATING PROTEIN"/>
    <property type="match status" value="1"/>
</dbReference>
<evidence type="ECO:0000313" key="3">
    <source>
        <dbReference type="EMBL" id="CAK8677918.1"/>
    </source>
</evidence>
<dbReference type="Gene3D" id="1.10.8.270">
    <property type="entry name" value="putative rabgap domain of human tbc1 domain family member 14 like domains"/>
    <property type="match status" value="1"/>
</dbReference>
<dbReference type="SMART" id="SM00164">
    <property type="entry name" value="TBC"/>
    <property type="match status" value="1"/>
</dbReference>
<feature type="domain" description="Rab-GAP TBC" evidence="2">
    <location>
        <begin position="126"/>
        <end position="381"/>
    </location>
</feature>
<organism evidence="3 4">
    <name type="scientific">Clavelina lepadiformis</name>
    <name type="common">Light-bulb sea squirt</name>
    <name type="synonym">Ascidia lepadiformis</name>
    <dbReference type="NCBI Taxonomy" id="159417"/>
    <lineage>
        <taxon>Eukaryota</taxon>
        <taxon>Metazoa</taxon>
        <taxon>Chordata</taxon>
        <taxon>Tunicata</taxon>
        <taxon>Ascidiacea</taxon>
        <taxon>Aplousobranchia</taxon>
        <taxon>Clavelinidae</taxon>
        <taxon>Clavelina</taxon>
    </lineage>
</organism>
<proteinExistence type="predicted"/>
<dbReference type="Pfam" id="PF00566">
    <property type="entry name" value="RabGAP-TBC"/>
    <property type="match status" value="1"/>
</dbReference>
<keyword evidence="4" id="KW-1185">Reference proteome</keyword>